<protein>
    <submittedName>
        <fullName evidence="1">Uncharacterized protein</fullName>
    </submittedName>
</protein>
<dbReference type="Proteomes" id="UP001229421">
    <property type="component" value="Unassembled WGS sequence"/>
</dbReference>
<name>A0AAD8KXU9_TARER</name>
<gene>
    <name evidence="1" type="ORF">QVD17_14139</name>
</gene>
<dbReference type="AlphaFoldDB" id="A0AAD8KXU9"/>
<organism evidence="1 2">
    <name type="scientific">Tagetes erecta</name>
    <name type="common">African marigold</name>
    <dbReference type="NCBI Taxonomy" id="13708"/>
    <lineage>
        <taxon>Eukaryota</taxon>
        <taxon>Viridiplantae</taxon>
        <taxon>Streptophyta</taxon>
        <taxon>Embryophyta</taxon>
        <taxon>Tracheophyta</taxon>
        <taxon>Spermatophyta</taxon>
        <taxon>Magnoliopsida</taxon>
        <taxon>eudicotyledons</taxon>
        <taxon>Gunneridae</taxon>
        <taxon>Pentapetalae</taxon>
        <taxon>asterids</taxon>
        <taxon>campanulids</taxon>
        <taxon>Asterales</taxon>
        <taxon>Asteraceae</taxon>
        <taxon>Asteroideae</taxon>
        <taxon>Heliantheae alliance</taxon>
        <taxon>Tageteae</taxon>
        <taxon>Tagetes</taxon>
    </lineage>
</organism>
<proteinExistence type="predicted"/>
<dbReference type="EMBL" id="JAUHHV010000003">
    <property type="protein sequence ID" value="KAK1430978.1"/>
    <property type="molecule type" value="Genomic_DNA"/>
</dbReference>
<comment type="caution">
    <text evidence="1">The sequence shown here is derived from an EMBL/GenBank/DDBJ whole genome shotgun (WGS) entry which is preliminary data.</text>
</comment>
<sequence>MPLNQVSVHEKMDLNPKPKENGPCCLMATFEPKSNFASVIFAIEHWFSSISSASNSRHCTTVSPELICCCSINHLS</sequence>
<reference evidence="1" key="1">
    <citation type="journal article" date="2023" name="bioRxiv">
        <title>Improved chromosome-level genome assembly for marigold (Tagetes erecta).</title>
        <authorList>
            <person name="Jiang F."/>
            <person name="Yuan L."/>
            <person name="Wang S."/>
            <person name="Wang H."/>
            <person name="Xu D."/>
            <person name="Wang A."/>
            <person name="Fan W."/>
        </authorList>
    </citation>
    <scope>NUCLEOTIDE SEQUENCE</scope>
    <source>
        <strain evidence="1">WSJ</strain>
        <tissue evidence="1">Leaf</tissue>
    </source>
</reference>
<evidence type="ECO:0000313" key="1">
    <source>
        <dbReference type="EMBL" id="KAK1430978.1"/>
    </source>
</evidence>
<evidence type="ECO:0000313" key="2">
    <source>
        <dbReference type="Proteomes" id="UP001229421"/>
    </source>
</evidence>
<keyword evidence="2" id="KW-1185">Reference proteome</keyword>
<accession>A0AAD8KXU9</accession>